<feature type="domain" description="N-acetyltransferase" evidence="1">
    <location>
        <begin position="1"/>
        <end position="76"/>
    </location>
</feature>
<dbReference type="SUPFAM" id="SSF55729">
    <property type="entry name" value="Acyl-CoA N-acyltransferases (Nat)"/>
    <property type="match status" value="1"/>
</dbReference>
<dbReference type="CDD" id="cd04301">
    <property type="entry name" value="NAT_SF"/>
    <property type="match status" value="1"/>
</dbReference>
<dbReference type="Pfam" id="PF00583">
    <property type="entry name" value="Acetyltransf_1"/>
    <property type="match status" value="1"/>
</dbReference>
<dbReference type="AlphaFoldDB" id="A0A2Z5TM89"/>
<dbReference type="Proteomes" id="UP000269331">
    <property type="component" value="Chromosome"/>
</dbReference>
<organism evidence="2 3">
    <name type="scientific">Streptococcus ruminantium</name>
    <dbReference type="NCBI Taxonomy" id="1917441"/>
    <lineage>
        <taxon>Bacteria</taxon>
        <taxon>Bacillati</taxon>
        <taxon>Bacillota</taxon>
        <taxon>Bacilli</taxon>
        <taxon>Lactobacillales</taxon>
        <taxon>Streptococcaceae</taxon>
        <taxon>Streptococcus</taxon>
    </lineage>
</organism>
<dbReference type="RefSeq" id="WP_231996448.1">
    <property type="nucleotide sequence ID" value="NZ_AP018400.1"/>
</dbReference>
<evidence type="ECO:0000313" key="2">
    <source>
        <dbReference type="EMBL" id="BBA92470.1"/>
    </source>
</evidence>
<gene>
    <name evidence="2" type="ORF">SR187_4310</name>
</gene>
<accession>A0A2Z5TM89</accession>
<dbReference type="InterPro" id="IPR016181">
    <property type="entry name" value="Acyl_CoA_acyltransferase"/>
</dbReference>
<sequence>MNIKTILRALIGDKRYWKKGLGFKVLERMIERAKELNFKEIIVEEIYDWNEGSRKLFEKCGFIAVRKLQKAGPIRR</sequence>
<evidence type="ECO:0000259" key="1">
    <source>
        <dbReference type="PROSITE" id="PS51186"/>
    </source>
</evidence>
<reference evidence="2 3" key="1">
    <citation type="journal article" date="2018" name="Genome Biol. Evol.">
        <title>Complete Genome Sequence of Streptococcus ruminantium sp. nov. GUT-187T (=DSM 104980T =JCM 31869T), the Type Strain of S. ruminantium, and Comparison with Genome Sequences of Streptococcus suis Strains.</title>
        <authorList>
            <person name="Tohya M."/>
            <person name="Sekizaki T."/>
            <person name="Miyoshi-Akiyama T."/>
        </authorList>
    </citation>
    <scope>NUCLEOTIDE SEQUENCE [LARGE SCALE GENOMIC DNA]</scope>
    <source>
        <strain evidence="2 3">GUT187T</strain>
    </source>
</reference>
<name>A0A2Z5TM89_9STRE</name>
<dbReference type="GO" id="GO:0016747">
    <property type="term" value="F:acyltransferase activity, transferring groups other than amino-acyl groups"/>
    <property type="evidence" value="ECO:0007669"/>
    <property type="project" value="InterPro"/>
</dbReference>
<dbReference type="Gene3D" id="3.40.630.30">
    <property type="match status" value="1"/>
</dbReference>
<dbReference type="GeneID" id="52229419"/>
<proteinExistence type="predicted"/>
<dbReference type="InterPro" id="IPR000182">
    <property type="entry name" value="GNAT_dom"/>
</dbReference>
<dbReference type="KEGG" id="srq:SR187_4310"/>
<keyword evidence="2" id="KW-0808">Transferase</keyword>
<dbReference type="EMBL" id="AP018400">
    <property type="protein sequence ID" value="BBA92470.1"/>
    <property type="molecule type" value="Genomic_DNA"/>
</dbReference>
<evidence type="ECO:0000313" key="3">
    <source>
        <dbReference type="Proteomes" id="UP000269331"/>
    </source>
</evidence>
<protein>
    <submittedName>
        <fullName evidence="2">N-acetyltransferase</fullName>
    </submittedName>
</protein>
<dbReference type="PROSITE" id="PS51186">
    <property type="entry name" value="GNAT"/>
    <property type="match status" value="1"/>
</dbReference>